<dbReference type="EMBL" id="CP036164">
    <property type="protein sequence ID" value="QBF47146.1"/>
    <property type="molecule type" value="Genomic_DNA"/>
</dbReference>
<dbReference type="KEGG" id="jli:EXU32_13360"/>
<evidence type="ECO:0000313" key="6">
    <source>
        <dbReference type="Proteomes" id="UP000290408"/>
    </source>
</evidence>
<evidence type="ECO:0000259" key="4">
    <source>
        <dbReference type="SMART" id="SM00822"/>
    </source>
</evidence>
<dbReference type="InterPro" id="IPR002347">
    <property type="entry name" value="SDR_fam"/>
</dbReference>
<name>A0A4P6MW11_9MICO</name>
<dbReference type="CDD" id="cd05233">
    <property type="entry name" value="SDR_c"/>
    <property type="match status" value="1"/>
</dbReference>
<dbReference type="SMART" id="SM00822">
    <property type="entry name" value="PKS_KR"/>
    <property type="match status" value="1"/>
</dbReference>
<reference evidence="5 6" key="1">
    <citation type="submission" date="2019-02" db="EMBL/GenBank/DDBJ databases">
        <title>Genomic data mining of an Antarctic deep-sea actinobacterium, Janibacterlimosus P3-3-X1.</title>
        <authorList>
            <person name="Liao L."/>
            <person name="Chen B."/>
        </authorList>
    </citation>
    <scope>NUCLEOTIDE SEQUENCE [LARGE SCALE GENOMIC DNA]</scope>
    <source>
        <strain evidence="5 6">P3-3-X1</strain>
    </source>
</reference>
<feature type="region of interest" description="Disordered" evidence="3">
    <location>
        <begin position="1"/>
        <end position="22"/>
    </location>
</feature>
<gene>
    <name evidence="5" type="ORF">EXU32_13360</name>
</gene>
<dbReference type="Gene3D" id="3.40.50.720">
    <property type="entry name" value="NAD(P)-binding Rossmann-like Domain"/>
    <property type="match status" value="1"/>
</dbReference>
<dbReference type="InterPro" id="IPR036291">
    <property type="entry name" value="NAD(P)-bd_dom_sf"/>
</dbReference>
<dbReference type="OrthoDB" id="286404at2"/>
<dbReference type="SUPFAM" id="SSF51735">
    <property type="entry name" value="NAD(P)-binding Rossmann-fold domains"/>
    <property type="match status" value="1"/>
</dbReference>
<dbReference type="GO" id="GO:0016491">
    <property type="term" value="F:oxidoreductase activity"/>
    <property type="evidence" value="ECO:0007669"/>
    <property type="project" value="UniProtKB-KW"/>
</dbReference>
<evidence type="ECO:0000256" key="3">
    <source>
        <dbReference type="SAM" id="MobiDB-lite"/>
    </source>
</evidence>
<dbReference type="PROSITE" id="PS00061">
    <property type="entry name" value="ADH_SHORT"/>
    <property type="match status" value="1"/>
</dbReference>
<evidence type="ECO:0000313" key="5">
    <source>
        <dbReference type="EMBL" id="QBF47146.1"/>
    </source>
</evidence>
<feature type="domain" description="Ketoreductase" evidence="4">
    <location>
        <begin position="31"/>
        <end position="214"/>
    </location>
</feature>
<sequence length="296" mass="30140">MSYVYGVGDATTGSRPTPPGKGASVGLLDGKVALVTGAAGVIGADSARALAEEGARVVLTDVNSEGLEAATAALATAGHEVRGHVCDLTDEASIKELVAAAASAFGGVDILDNNAGATHLSGQDSDLLSISPELWAQSTAINLTAPMLMCRNVIPLMIERGGGTIVNISSGQSLGGDDRNTAYAAGKGGLNSLTRHLAVQYGPKGVRVNAIAPGLIVSEENQAKFPGAYREMFVGNLSVQRLGKPEDISNAVVFLASDRSSYINGQILSIDGGFSTQLGYVGSSRQLNLAAINTKG</sequence>
<organism evidence="5 6">
    <name type="scientific">Janibacter limosus</name>
    <dbReference type="NCBI Taxonomy" id="53458"/>
    <lineage>
        <taxon>Bacteria</taxon>
        <taxon>Bacillati</taxon>
        <taxon>Actinomycetota</taxon>
        <taxon>Actinomycetes</taxon>
        <taxon>Micrococcales</taxon>
        <taxon>Intrasporangiaceae</taxon>
        <taxon>Janibacter</taxon>
    </lineage>
</organism>
<evidence type="ECO:0000256" key="2">
    <source>
        <dbReference type="ARBA" id="ARBA00023002"/>
    </source>
</evidence>
<dbReference type="NCBIfam" id="NF005559">
    <property type="entry name" value="PRK07231.1"/>
    <property type="match status" value="1"/>
</dbReference>
<evidence type="ECO:0000256" key="1">
    <source>
        <dbReference type="ARBA" id="ARBA00006484"/>
    </source>
</evidence>
<comment type="similarity">
    <text evidence="1">Belongs to the short-chain dehydrogenases/reductases (SDR) family.</text>
</comment>
<dbReference type="PANTHER" id="PTHR24321">
    <property type="entry name" value="DEHYDROGENASES, SHORT CHAIN"/>
    <property type="match status" value="1"/>
</dbReference>
<dbReference type="Pfam" id="PF13561">
    <property type="entry name" value="adh_short_C2"/>
    <property type="match status" value="1"/>
</dbReference>
<dbReference type="FunFam" id="3.40.50.720:FF:000084">
    <property type="entry name" value="Short-chain dehydrogenase reductase"/>
    <property type="match status" value="1"/>
</dbReference>
<dbReference type="Proteomes" id="UP000290408">
    <property type="component" value="Chromosome"/>
</dbReference>
<dbReference type="PANTHER" id="PTHR24321:SF14">
    <property type="entry name" value="SHORT-CHAIN TYPE DEHYDROGENASE_REDUCTASE BLR2146-RELATED"/>
    <property type="match status" value="1"/>
</dbReference>
<accession>A0A4P6MW11</accession>
<dbReference type="PRINTS" id="PR00080">
    <property type="entry name" value="SDRFAMILY"/>
</dbReference>
<dbReference type="InterPro" id="IPR020904">
    <property type="entry name" value="Sc_DH/Rdtase_CS"/>
</dbReference>
<dbReference type="InterPro" id="IPR057326">
    <property type="entry name" value="KR_dom"/>
</dbReference>
<proteinExistence type="inferred from homology"/>
<keyword evidence="2" id="KW-0560">Oxidoreductase</keyword>
<dbReference type="AlphaFoldDB" id="A0A4P6MW11"/>
<dbReference type="PRINTS" id="PR00081">
    <property type="entry name" value="GDHRDH"/>
</dbReference>
<protein>
    <submittedName>
        <fullName evidence="5">SDR family oxidoreductase</fullName>
    </submittedName>
</protein>
<keyword evidence="6" id="KW-1185">Reference proteome</keyword>